<proteinExistence type="inferred from homology"/>
<evidence type="ECO:0000256" key="2">
    <source>
        <dbReference type="ARBA" id="ARBA00004892"/>
    </source>
</evidence>
<evidence type="ECO:0000313" key="8">
    <source>
        <dbReference type="EMBL" id="KTD83631.1"/>
    </source>
</evidence>
<comment type="caution">
    <text evidence="8">The sequence shown here is derived from an EMBL/GenBank/DDBJ whole genome shotgun (WGS) entry which is preliminary data.</text>
</comment>
<dbReference type="Gene3D" id="1.10.2020.10">
    <property type="entry name" value="uronate isomerase, domain 2, chain A"/>
    <property type="match status" value="1"/>
</dbReference>
<dbReference type="HAMAP" id="MF_00675">
    <property type="entry name" value="UxaC"/>
    <property type="match status" value="1"/>
</dbReference>
<dbReference type="EMBL" id="LCZJ02000043">
    <property type="protein sequence ID" value="KTD83631.1"/>
    <property type="molecule type" value="Genomic_DNA"/>
</dbReference>
<comment type="catalytic activity">
    <reaction evidence="1 7">
        <text>D-glucuronate = D-fructuronate</text>
        <dbReference type="Rhea" id="RHEA:13049"/>
        <dbReference type="ChEBI" id="CHEBI:58720"/>
        <dbReference type="ChEBI" id="CHEBI:59863"/>
        <dbReference type="EC" id="5.3.1.12"/>
    </reaction>
</comment>
<evidence type="ECO:0000256" key="7">
    <source>
        <dbReference type="HAMAP-Rule" id="MF_00675"/>
    </source>
</evidence>
<keyword evidence="9" id="KW-1185">Reference proteome</keyword>
<dbReference type="UniPathway" id="UPA00246"/>
<dbReference type="SUPFAM" id="SSF51556">
    <property type="entry name" value="Metallo-dependent hydrolases"/>
    <property type="match status" value="1"/>
</dbReference>
<comment type="similarity">
    <text evidence="3 7">Belongs to the metallo-dependent hydrolases superfamily. Uronate isomerase family.</text>
</comment>
<accession>A0A0W1AQP3</accession>
<dbReference type="Proteomes" id="UP000054709">
    <property type="component" value="Unassembled WGS sequence"/>
</dbReference>
<sequence length="475" mass="53974">MSRKFMDENFLLSSETAIHLFHSYAKDMPIIDYHCHLSPQEIYENKTFNNITEAWLYGDHYKWRVMRANGVEEKFITGDASDYEKFLAWSRTVPKIIGNPLYHWTHLELQRFFGVYDLLNEANAPKIWDEVNRQLQGEGYGARDLIVKSKVTVVCTTDDPVDTLEYHEKISSLSGFNVSVVPGFRPDKALEINRPTFQPWVAQLSEVSGMAVENYGQFLAALESRMRFFHARAGRVSDHALDAVMFEPTTLEEATAIFAKALYEGTVSESEEKKYKGFTLVFLGKLYSELDWAMQFHIHALRNNNSVMFGRLGPDTGYDSINDGVIAKPLAGLLDALDRENALPKTILYSLNPNDNHVIAGLMGCFQGGGIPGKIQFGTAWWFNDNKDGMLEQMKTLANLGVLSQFVGMLTDSRSFLSYTRHEYFRRILCDLVGSWVEAGEAPDDMELLGGMIENICYNNADHYFNFSKQALVTR</sequence>
<dbReference type="NCBIfam" id="NF002794">
    <property type="entry name" value="PRK02925.1"/>
    <property type="match status" value="1"/>
</dbReference>
<dbReference type="GO" id="GO:0008880">
    <property type="term" value="F:glucuronate isomerase activity"/>
    <property type="evidence" value="ECO:0007669"/>
    <property type="project" value="UniProtKB-UniRule"/>
</dbReference>
<dbReference type="InterPro" id="IPR032466">
    <property type="entry name" value="Metal_Hydrolase"/>
</dbReference>
<evidence type="ECO:0000256" key="6">
    <source>
        <dbReference type="ARBA" id="ARBA00023235"/>
    </source>
</evidence>
<dbReference type="GO" id="GO:0042840">
    <property type="term" value="P:D-glucuronate catabolic process"/>
    <property type="evidence" value="ECO:0007669"/>
    <property type="project" value="TreeGrafter"/>
</dbReference>
<evidence type="ECO:0000256" key="4">
    <source>
        <dbReference type="ARBA" id="ARBA00012546"/>
    </source>
</evidence>
<dbReference type="OrthoDB" id="9766564at2"/>
<gene>
    <name evidence="7" type="primary">uxaC</name>
    <name evidence="8" type="ORF">UQ64_00785</name>
</gene>
<dbReference type="PANTHER" id="PTHR30068:SF4">
    <property type="entry name" value="URONATE ISOMERASE"/>
    <property type="match status" value="1"/>
</dbReference>
<comment type="catalytic activity">
    <reaction evidence="7">
        <text>aldehydo-D-galacturonate = keto-D-tagaturonate</text>
        <dbReference type="Rhea" id="RHEA:27702"/>
        <dbReference type="ChEBI" id="CHEBI:12952"/>
        <dbReference type="ChEBI" id="CHEBI:17886"/>
    </reaction>
</comment>
<evidence type="ECO:0000256" key="3">
    <source>
        <dbReference type="ARBA" id="ARBA00008397"/>
    </source>
</evidence>
<dbReference type="InterPro" id="IPR003766">
    <property type="entry name" value="Uronate_isomerase"/>
</dbReference>
<dbReference type="GO" id="GO:0019698">
    <property type="term" value="P:D-galacturonate catabolic process"/>
    <property type="evidence" value="ECO:0007669"/>
    <property type="project" value="TreeGrafter"/>
</dbReference>
<evidence type="ECO:0000256" key="5">
    <source>
        <dbReference type="ARBA" id="ARBA00020555"/>
    </source>
</evidence>
<dbReference type="Gene3D" id="3.20.20.140">
    <property type="entry name" value="Metal-dependent hydrolases"/>
    <property type="match status" value="1"/>
</dbReference>
<reference evidence="8 9" key="1">
    <citation type="journal article" date="2015" name="Int. Biodeterior. Biodegradation">
        <title>Physiological and genetic screening methods for the isolation of methyl tert-butyl ether-degrading bacteria for bioremediation purposes.</title>
        <authorList>
            <person name="Guisado I.M."/>
            <person name="Purswani J."/>
            <person name="Gonzalez Lopez J."/>
            <person name="Pozo C."/>
        </authorList>
    </citation>
    <scope>NUCLEOTIDE SEQUENCE [LARGE SCALE GENOMIC DNA]</scope>
    <source>
        <strain evidence="8 9">SH7</strain>
    </source>
</reference>
<keyword evidence="6 7" id="KW-0413">Isomerase</keyword>
<dbReference type="EC" id="5.3.1.12" evidence="4 7"/>
<evidence type="ECO:0000313" key="9">
    <source>
        <dbReference type="Proteomes" id="UP000054709"/>
    </source>
</evidence>
<dbReference type="AlphaFoldDB" id="A0A0W1AQP3"/>
<comment type="pathway">
    <text evidence="2 7">Carbohydrate metabolism; pentose and glucuronate interconversion.</text>
</comment>
<evidence type="ECO:0000256" key="1">
    <source>
        <dbReference type="ARBA" id="ARBA00001165"/>
    </source>
</evidence>
<dbReference type="PANTHER" id="PTHR30068">
    <property type="entry name" value="URONATE ISOMERASE"/>
    <property type="match status" value="1"/>
</dbReference>
<organism evidence="8 9">
    <name type="scientific">Paenibacillus etheri</name>
    <dbReference type="NCBI Taxonomy" id="1306852"/>
    <lineage>
        <taxon>Bacteria</taxon>
        <taxon>Bacillati</taxon>
        <taxon>Bacillota</taxon>
        <taxon>Bacilli</taxon>
        <taxon>Bacillales</taxon>
        <taxon>Paenibacillaceae</taxon>
        <taxon>Paenibacillus</taxon>
    </lineage>
</organism>
<name>A0A0W1AQP3_9BACL</name>
<dbReference type="RefSeq" id="WP_060626445.1">
    <property type="nucleotide sequence ID" value="NZ_LCZJ02000043.1"/>
</dbReference>
<dbReference type="Pfam" id="PF02614">
    <property type="entry name" value="UxaC"/>
    <property type="match status" value="1"/>
</dbReference>
<protein>
    <recommendedName>
        <fullName evidence="5 7">Uronate isomerase</fullName>
        <ecNumber evidence="4 7">5.3.1.12</ecNumber>
    </recommendedName>
    <alternativeName>
        <fullName evidence="7">Glucuronate isomerase</fullName>
    </alternativeName>
    <alternativeName>
        <fullName evidence="7">Uronic isomerase</fullName>
    </alternativeName>
</protein>